<dbReference type="EC" id="1.8.1.9" evidence="8"/>
<reference evidence="13" key="1">
    <citation type="submission" date="2021-02" db="EMBL/GenBank/DDBJ databases">
        <authorList>
            <person name="Dougan E. K."/>
            <person name="Rhodes N."/>
            <person name="Thang M."/>
            <person name="Chan C."/>
        </authorList>
    </citation>
    <scope>NUCLEOTIDE SEQUENCE</scope>
</reference>
<accession>A0A812VGW4</accession>
<feature type="transmembrane region" description="Helical" evidence="9">
    <location>
        <begin position="60"/>
        <end position="82"/>
    </location>
</feature>
<dbReference type="OrthoDB" id="371245at2759"/>
<dbReference type="Pfam" id="PF08447">
    <property type="entry name" value="PAS_3"/>
    <property type="match status" value="1"/>
</dbReference>
<dbReference type="PRINTS" id="PR00368">
    <property type="entry name" value="FADPNR"/>
</dbReference>
<keyword evidence="9" id="KW-0812">Transmembrane</keyword>
<dbReference type="Gene3D" id="3.40.50.2300">
    <property type="match status" value="1"/>
</dbReference>
<evidence type="ECO:0000256" key="3">
    <source>
        <dbReference type="ARBA" id="ARBA00022827"/>
    </source>
</evidence>
<dbReference type="GO" id="GO:0004791">
    <property type="term" value="F:thioredoxin-disulfide reductase (NADPH) activity"/>
    <property type="evidence" value="ECO:0007669"/>
    <property type="project" value="UniProtKB-EC"/>
</dbReference>
<dbReference type="InterPro" id="IPR036097">
    <property type="entry name" value="HisK_dim/P_sf"/>
</dbReference>
<dbReference type="GO" id="GO:0019430">
    <property type="term" value="P:removal of superoxide radicals"/>
    <property type="evidence" value="ECO:0007669"/>
    <property type="project" value="InterPro"/>
</dbReference>
<name>A0A812VGW4_SYMPI</name>
<dbReference type="Gene3D" id="3.50.50.60">
    <property type="entry name" value="FAD/NAD(P)-binding domain"/>
    <property type="match status" value="2"/>
</dbReference>
<dbReference type="EMBL" id="CAJNIZ010042748">
    <property type="protein sequence ID" value="CAE7635269.1"/>
    <property type="molecule type" value="Genomic_DNA"/>
</dbReference>
<dbReference type="Pfam" id="PF00072">
    <property type="entry name" value="Response_reg"/>
    <property type="match status" value="1"/>
</dbReference>
<dbReference type="GO" id="GO:0000155">
    <property type="term" value="F:phosphorelay sensor kinase activity"/>
    <property type="evidence" value="ECO:0007669"/>
    <property type="project" value="InterPro"/>
</dbReference>
<feature type="domain" description="Response regulatory" evidence="11">
    <location>
        <begin position="512"/>
        <end position="625"/>
    </location>
</feature>
<comment type="caution">
    <text evidence="13">The sequence shown here is derived from an EMBL/GenBank/DDBJ whole genome shotgun (WGS) entry which is preliminary data.</text>
</comment>
<keyword evidence="5" id="KW-1015">Disulfide bond</keyword>
<dbReference type="SUPFAM" id="SSF55785">
    <property type="entry name" value="PYP-like sensor domain (PAS domain)"/>
    <property type="match status" value="1"/>
</dbReference>
<dbReference type="InterPro" id="IPR005467">
    <property type="entry name" value="His_kinase_dom"/>
</dbReference>
<dbReference type="PROSITE" id="PS50109">
    <property type="entry name" value="HIS_KIN"/>
    <property type="match status" value="1"/>
</dbReference>
<evidence type="ECO:0000256" key="9">
    <source>
        <dbReference type="SAM" id="Phobius"/>
    </source>
</evidence>
<keyword evidence="9" id="KW-1133">Transmembrane helix</keyword>
<feature type="domain" description="Histidine kinase" evidence="10">
    <location>
        <begin position="285"/>
        <end position="496"/>
    </location>
</feature>
<dbReference type="SUPFAM" id="SSF52172">
    <property type="entry name" value="CheY-like"/>
    <property type="match status" value="1"/>
</dbReference>
<evidence type="ECO:0000313" key="14">
    <source>
        <dbReference type="Proteomes" id="UP000649617"/>
    </source>
</evidence>
<dbReference type="Gene3D" id="1.10.287.130">
    <property type="match status" value="1"/>
</dbReference>
<evidence type="ECO:0000256" key="2">
    <source>
        <dbReference type="ARBA" id="ARBA00022630"/>
    </source>
</evidence>
<dbReference type="InterPro" id="IPR001789">
    <property type="entry name" value="Sig_transdc_resp-reg_receiver"/>
</dbReference>
<dbReference type="Pfam" id="PF02518">
    <property type="entry name" value="HATPase_c"/>
    <property type="match status" value="1"/>
</dbReference>
<evidence type="ECO:0000256" key="1">
    <source>
        <dbReference type="ARBA" id="ARBA00009333"/>
    </source>
</evidence>
<gene>
    <name evidence="13" type="primary">trxB</name>
    <name evidence="13" type="ORF">SPIL2461_LOCUS16725</name>
</gene>
<evidence type="ECO:0000256" key="8">
    <source>
        <dbReference type="RuleBase" id="RU003881"/>
    </source>
</evidence>
<evidence type="ECO:0000259" key="12">
    <source>
        <dbReference type="PROSITE" id="PS50113"/>
    </source>
</evidence>
<keyword evidence="4 8" id="KW-0560">Oxidoreductase</keyword>
<dbReference type="PANTHER" id="PTHR48105">
    <property type="entry name" value="THIOREDOXIN REDUCTASE 1-RELATED-RELATED"/>
    <property type="match status" value="1"/>
</dbReference>
<dbReference type="InterPro" id="IPR023753">
    <property type="entry name" value="FAD/NAD-binding_dom"/>
</dbReference>
<comment type="similarity">
    <text evidence="1">Belongs to the class-II pyridine nucleotide-disulfide oxidoreductase family.</text>
</comment>
<dbReference type="PROSITE" id="PS00573">
    <property type="entry name" value="PYRIDINE_REDOX_2"/>
    <property type="match status" value="1"/>
</dbReference>
<evidence type="ECO:0000256" key="4">
    <source>
        <dbReference type="ARBA" id="ARBA00023002"/>
    </source>
</evidence>
<dbReference type="InterPro" id="IPR005982">
    <property type="entry name" value="Thioredox_Rdtase"/>
</dbReference>
<dbReference type="NCBIfam" id="TIGR01292">
    <property type="entry name" value="TRX_reduct"/>
    <property type="match status" value="1"/>
</dbReference>
<comment type="cofactor">
    <cofactor evidence="8">
        <name>FAD</name>
        <dbReference type="ChEBI" id="CHEBI:57692"/>
    </cofactor>
    <text evidence="8">Binds 1 FAD per subunit.</text>
</comment>
<dbReference type="InterPro" id="IPR011006">
    <property type="entry name" value="CheY-like_superfamily"/>
</dbReference>
<dbReference type="InterPro" id="IPR003661">
    <property type="entry name" value="HisK_dim/P_dom"/>
</dbReference>
<protein>
    <recommendedName>
        <fullName evidence="8">Thioredoxin reductase</fullName>
        <ecNumber evidence="8">1.8.1.9</ecNumber>
    </recommendedName>
</protein>
<dbReference type="InterPro" id="IPR013655">
    <property type="entry name" value="PAS_fold_3"/>
</dbReference>
<dbReference type="CDD" id="cd00130">
    <property type="entry name" value="PAS"/>
    <property type="match status" value="1"/>
</dbReference>
<keyword evidence="3 8" id="KW-0274">FAD</keyword>
<dbReference type="Gene3D" id="3.30.450.20">
    <property type="entry name" value="PAS domain"/>
    <property type="match status" value="1"/>
</dbReference>
<evidence type="ECO:0000259" key="10">
    <source>
        <dbReference type="PROSITE" id="PS50109"/>
    </source>
</evidence>
<dbReference type="PRINTS" id="PR00469">
    <property type="entry name" value="PNDRDTASEII"/>
</dbReference>
<keyword evidence="14" id="KW-1185">Reference proteome</keyword>
<feature type="modified residue" description="4-aspartylphosphate" evidence="7">
    <location>
        <position position="561"/>
    </location>
</feature>
<dbReference type="InterPro" id="IPR035965">
    <property type="entry name" value="PAS-like_dom_sf"/>
</dbReference>
<dbReference type="InterPro" id="IPR036890">
    <property type="entry name" value="HATPase_C_sf"/>
</dbReference>
<dbReference type="SUPFAM" id="SSF51905">
    <property type="entry name" value="FAD/NAD(P)-binding domain"/>
    <property type="match status" value="1"/>
</dbReference>
<dbReference type="Gene3D" id="3.30.565.10">
    <property type="entry name" value="Histidine kinase-like ATPase, C-terminal domain"/>
    <property type="match status" value="1"/>
</dbReference>
<evidence type="ECO:0000256" key="6">
    <source>
        <dbReference type="ARBA" id="ARBA00023284"/>
    </source>
</evidence>
<dbReference type="SUPFAM" id="SSF47384">
    <property type="entry name" value="Homodimeric domain of signal transducing histidine kinase"/>
    <property type="match status" value="1"/>
</dbReference>
<dbReference type="InterPro" id="IPR000700">
    <property type="entry name" value="PAS-assoc_C"/>
</dbReference>
<comment type="catalytic activity">
    <reaction evidence="8">
        <text>[thioredoxin]-dithiol + NADP(+) = [thioredoxin]-disulfide + NADPH + H(+)</text>
        <dbReference type="Rhea" id="RHEA:20345"/>
        <dbReference type="Rhea" id="RHEA-COMP:10698"/>
        <dbReference type="Rhea" id="RHEA-COMP:10700"/>
        <dbReference type="ChEBI" id="CHEBI:15378"/>
        <dbReference type="ChEBI" id="CHEBI:29950"/>
        <dbReference type="ChEBI" id="CHEBI:50058"/>
        <dbReference type="ChEBI" id="CHEBI:57783"/>
        <dbReference type="ChEBI" id="CHEBI:58349"/>
        <dbReference type="EC" id="1.8.1.9"/>
    </reaction>
</comment>
<dbReference type="SMART" id="SM00448">
    <property type="entry name" value="REC"/>
    <property type="match status" value="1"/>
</dbReference>
<sequence length="938" mass="102126">MVAGIASAGLTYSYGYAPQAWLLLLAATTFPLAIAILHMFKSAVVAGHYMAGNILTQSILLATDPVIGCVVLISLAAAVALLGKIGSRVWLGLIVLRCVYVASTVEGIDASSIAAVSGLISVVVFFVVQLSERSRNRSDKRARARTATTQQQASILQSLIEQYFDVVMQVKGDEVFVVSEGIDKLLGYRTGNFIDQPLSYYLHPEEAQLLNQLSPEKPPLRCEVRLRHADGRWVWVELYATPGILMEGNPNHVQIVLRDYERERKVGDQLTQAQRLESMGSMAAAVAHDFNNMLTVIMGITDELPEGTSRDEIRRVAGSAANLTNKLLTFGHGQPASSEIHDLSHLMSEQSLLLQHTLDSRYVVVESYVEEPLLVRINESQFEQVLVNLVNNAREAMPDGGELEVSLQSVEFDSDVEGAKSGHYALLEVGDSGRGIDAETQARIFDPFFSTKDTQSNSGLGLSSCYGIVSQYGGFIEIDSRVGVGTTIKVYLPIAETRDYQPTLDVIDNEVSIMVIDDDPGVVRVVRKALQRAGYHVRGFTDVSSARDFFSPNGVSLVITDVVMPRITGASLVRELRERAPDLPVLFISGFTNDALNDWTPDHQTSYLAKPFRPEEVVARRGIHMTENVHHRLIVLGSGPAGYTAALYAARANLNPALITGVEVGGQLTTTTEVENWPGGHAELQGPELMMQMAEHVERFDAQIINDHIHTAEVGVKPFKLMGDQATYTCDALIIATGASAKYLGLESEENFKGRGVSACATCDGFFYRGQDVAVIGGGNTAVEEALYLANITNKVYLVHRRDELRAEKILQDRLLAKANIEPIWNHNLAEVLGDQQGVNGMRITSNDGEDKQIDLMGVFIAIGHTPNTGIFADQLDMENGYIRIHSGIEGNATATSVPGVFAAGDVADHVYRQAITSAGFGCMAALDAEKYLDALED</sequence>
<feature type="domain" description="PAC" evidence="12">
    <location>
        <begin position="220"/>
        <end position="272"/>
    </location>
</feature>
<dbReference type="InterPro" id="IPR036188">
    <property type="entry name" value="FAD/NAD-bd_sf"/>
</dbReference>
<keyword evidence="2 8" id="KW-0285">Flavoprotein</keyword>
<dbReference type="InterPro" id="IPR000014">
    <property type="entry name" value="PAS"/>
</dbReference>
<evidence type="ECO:0000256" key="5">
    <source>
        <dbReference type="ARBA" id="ARBA00023157"/>
    </source>
</evidence>
<dbReference type="PROSITE" id="PS50110">
    <property type="entry name" value="RESPONSE_REGULATORY"/>
    <property type="match status" value="1"/>
</dbReference>
<keyword evidence="9" id="KW-0472">Membrane</keyword>
<organism evidence="13 14">
    <name type="scientific">Symbiodinium pilosum</name>
    <name type="common">Dinoflagellate</name>
    <dbReference type="NCBI Taxonomy" id="2952"/>
    <lineage>
        <taxon>Eukaryota</taxon>
        <taxon>Sar</taxon>
        <taxon>Alveolata</taxon>
        <taxon>Dinophyceae</taxon>
        <taxon>Suessiales</taxon>
        <taxon>Symbiodiniaceae</taxon>
        <taxon>Symbiodinium</taxon>
    </lineage>
</organism>
<evidence type="ECO:0000259" key="11">
    <source>
        <dbReference type="PROSITE" id="PS50110"/>
    </source>
</evidence>
<dbReference type="InterPro" id="IPR050097">
    <property type="entry name" value="Ferredoxin-NADP_redctase_2"/>
</dbReference>
<dbReference type="NCBIfam" id="TIGR00229">
    <property type="entry name" value="sensory_box"/>
    <property type="match status" value="1"/>
</dbReference>
<keyword evidence="7" id="KW-0597">Phosphoprotein</keyword>
<dbReference type="Proteomes" id="UP000649617">
    <property type="component" value="Unassembled WGS sequence"/>
</dbReference>
<keyword evidence="6 8" id="KW-0676">Redox-active center</keyword>
<keyword evidence="8" id="KW-0521">NADP</keyword>
<dbReference type="SMART" id="SM00387">
    <property type="entry name" value="HATPase_c"/>
    <property type="match status" value="1"/>
</dbReference>
<dbReference type="AlphaFoldDB" id="A0A812VGW4"/>
<dbReference type="GO" id="GO:0005737">
    <property type="term" value="C:cytoplasm"/>
    <property type="evidence" value="ECO:0007669"/>
    <property type="project" value="InterPro"/>
</dbReference>
<dbReference type="SUPFAM" id="SSF55874">
    <property type="entry name" value="ATPase domain of HSP90 chaperone/DNA topoisomerase II/histidine kinase"/>
    <property type="match status" value="1"/>
</dbReference>
<dbReference type="InterPro" id="IPR003594">
    <property type="entry name" value="HATPase_dom"/>
</dbReference>
<feature type="transmembrane region" description="Helical" evidence="9">
    <location>
        <begin position="20"/>
        <end position="40"/>
    </location>
</feature>
<evidence type="ECO:0000313" key="13">
    <source>
        <dbReference type="EMBL" id="CAE7635269.1"/>
    </source>
</evidence>
<dbReference type="PROSITE" id="PS50113">
    <property type="entry name" value="PAC"/>
    <property type="match status" value="1"/>
</dbReference>
<proteinExistence type="inferred from homology"/>
<dbReference type="Pfam" id="PF07992">
    <property type="entry name" value="Pyr_redox_2"/>
    <property type="match status" value="1"/>
</dbReference>
<evidence type="ECO:0000256" key="7">
    <source>
        <dbReference type="PROSITE-ProRule" id="PRU00169"/>
    </source>
</evidence>
<dbReference type="CDD" id="cd00082">
    <property type="entry name" value="HisKA"/>
    <property type="match status" value="1"/>
</dbReference>
<dbReference type="InterPro" id="IPR008255">
    <property type="entry name" value="Pyr_nucl-diS_OxRdtase_2_AS"/>
</dbReference>